<keyword evidence="2" id="KW-1185">Reference proteome</keyword>
<evidence type="ECO:0008006" key="3">
    <source>
        <dbReference type="Google" id="ProtNLM"/>
    </source>
</evidence>
<reference evidence="1 2" key="1">
    <citation type="submission" date="2019-08" db="EMBL/GenBank/DDBJ databases">
        <authorList>
            <person name="Peeters C."/>
        </authorList>
    </citation>
    <scope>NUCLEOTIDE SEQUENCE [LARGE SCALE GENOMIC DNA]</scope>
    <source>
        <strain evidence="1 2">LMG 31014</strain>
    </source>
</reference>
<organism evidence="1 2">
    <name type="scientific">Pandoraea soli</name>
    <dbReference type="NCBI Taxonomy" id="2508293"/>
    <lineage>
        <taxon>Bacteria</taxon>
        <taxon>Pseudomonadati</taxon>
        <taxon>Pseudomonadota</taxon>
        <taxon>Betaproteobacteria</taxon>
        <taxon>Burkholderiales</taxon>
        <taxon>Burkholderiaceae</taxon>
        <taxon>Pandoraea</taxon>
    </lineage>
</organism>
<evidence type="ECO:0000313" key="1">
    <source>
        <dbReference type="EMBL" id="VVD75954.1"/>
    </source>
</evidence>
<dbReference type="Proteomes" id="UP000405357">
    <property type="component" value="Unassembled WGS sequence"/>
</dbReference>
<comment type="caution">
    <text evidence="1">The sequence shown here is derived from an EMBL/GenBank/DDBJ whole genome shotgun (WGS) entry which is preliminary data.</text>
</comment>
<evidence type="ECO:0000313" key="2">
    <source>
        <dbReference type="Proteomes" id="UP000405357"/>
    </source>
</evidence>
<dbReference type="EMBL" id="CABPSG010000002">
    <property type="protein sequence ID" value="VVD75954.1"/>
    <property type="molecule type" value="Genomic_DNA"/>
</dbReference>
<protein>
    <recommendedName>
        <fullName evidence="3">Transposase</fullName>
    </recommendedName>
</protein>
<name>A0ABY6VQH5_9BURK</name>
<sequence>MLVSEMEKNPEQTIRRATAQICAHKGKASKRLGAQMARAGGNELPL</sequence>
<proteinExistence type="predicted"/>
<accession>A0ABY6VQH5</accession>
<gene>
    <name evidence="1" type="ORF">PSO31014_00839</name>
</gene>